<dbReference type="Gene3D" id="2.30.30.940">
    <property type="match status" value="1"/>
</dbReference>
<dbReference type="Pfam" id="PF14520">
    <property type="entry name" value="HHH_5"/>
    <property type="match status" value="1"/>
</dbReference>
<dbReference type="Gene3D" id="1.10.10.2220">
    <property type="match status" value="1"/>
</dbReference>
<dbReference type="Pfam" id="PF18335">
    <property type="entry name" value="SH3_13"/>
    <property type="match status" value="1"/>
</dbReference>
<proteinExistence type="inferred from homology"/>
<protein>
    <submittedName>
        <fullName evidence="4">Exodeoxyribonuclease V alpha subunit</fullName>
        <ecNumber evidence="4">3.1.11.5</ecNumber>
    </submittedName>
</protein>
<keyword evidence="1" id="KW-0547">Nucleotide-binding</keyword>
<gene>
    <name evidence="4" type="ORF">CDV28_1702</name>
</gene>
<reference evidence="4" key="1">
    <citation type="submission" date="2017-07" db="EMBL/GenBank/DDBJ databases">
        <title>The cable genome - Insights into the physiology and evolution of filamentous bacteria capable of sulfide oxidation via long distance electron transfer.</title>
        <authorList>
            <person name="Thorup C."/>
            <person name="Bjerg J.T."/>
            <person name="Schreiber L."/>
            <person name="Nielsen L.P."/>
            <person name="Kjeldsen K.U."/>
            <person name="Boesen T."/>
            <person name="Boggild A."/>
            <person name="Meysman F."/>
            <person name="Geelhoed J."/>
            <person name="Schramm A."/>
        </authorList>
    </citation>
    <scope>NUCLEOTIDE SEQUENCE [LARGE SCALE GENOMIC DNA]</scope>
    <source>
        <strain evidence="4">GS</strain>
    </source>
</reference>
<dbReference type="Pfam" id="PF14490">
    <property type="entry name" value="HHH_RecD2"/>
    <property type="match status" value="1"/>
</dbReference>
<evidence type="ECO:0000256" key="1">
    <source>
        <dbReference type="ARBA" id="ARBA00022741"/>
    </source>
</evidence>
<dbReference type="GO" id="GO:0006310">
    <property type="term" value="P:DNA recombination"/>
    <property type="evidence" value="ECO:0007669"/>
    <property type="project" value="InterPro"/>
</dbReference>
<keyword evidence="4" id="KW-0378">Hydrolase</keyword>
<keyword evidence="5" id="KW-1185">Reference proteome</keyword>
<dbReference type="InterPro" id="IPR055446">
    <property type="entry name" value="RecD2_N_OB"/>
</dbReference>
<comment type="caution">
    <text evidence="4">The sequence shown here is derived from an EMBL/GenBank/DDBJ whole genome shotgun (WGS) entry which is preliminary data.</text>
</comment>
<dbReference type="CDD" id="cd17933">
    <property type="entry name" value="DEXSc_RecD-like"/>
    <property type="match status" value="1"/>
</dbReference>
<evidence type="ECO:0000313" key="5">
    <source>
        <dbReference type="Proteomes" id="UP000316238"/>
    </source>
</evidence>
<dbReference type="InterPro" id="IPR010994">
    <property type="entry name" value="RuvA_2-like"/>
</dbReference>
<accession>A0A521FY55</accession>
<dbReference type="Proteomes" id="UP000316238">
    <property type="component" value="Unassembled WGS sequence"/>
</dbReference>
<dbReference type="GO" id="GO:0017116">
    <property type="term" value="F:single-stranded DNA helicase activity"/>
    <property type="evidence" value="ECO:0007669"/>
    <property type="project" value="TreeGrafter"/>
</dbReference>
<keyword evidence="2" id="KW-0067">ATP-binding</keyword>
<dbReference type="Pfam" id="PF13604">
    <property type="entry name" value="AAA_30"/>
    <property type="match status" value="1"/>
</dbReference>
<dbReference type="GO" id="GO:0003677">
    <property type="term" value="F:DNA binding"/>
    <property type="evidence" value="ECO:0007669"/>
    <property type="project" value="InterPro"/>
</dbReference>
<dbReference type="AlphaFoldDB" id="A0A521FY55"/>
<dbReference type="GO" id="GO:0005524">
    <property type="term" value="F:ATP binding"/>
    <property type="evidence" value="ECO:0007669"/>
    <property type="project" value="UniProtKB-KW"/>
</dbReference>
<name>A0A521FY55_9BACT</name>
<dbReference type="GO" id="GO:0043139">
    <property type="term" value="F:5'-3' DNA helicase activity"/>
    <property type="evidence" value="ECO:0007669"/>
    <property type="project" value="InterPro"/>
</dbReference>
<evidence type="ECO:0000256" key="2">
    <source>
        <dbReference type="ARBA" id="ARBA00022840"/>
    </source>
</evidence>
<evidence type="ECO:0000259" key="3">
    <source>
        <dbReference type="SMART" id="SM00382"/>
    </source>
</evidence>
<organism evidence="4 5">
    <name type="scientific">Candidatus Electronema aureum</name>
    <dbReference type="NCBI Taxonomy" id="2005002"/>
    <lineage>
        <taxon>Bacteria</taxon>
        <taxon>Pseudomonadati</taxon>
        <taxon>Thermodesulfobacteriota</taxon>
        <taxon>Desulfobulbia</taxon>
        <taxon>Desulfobulbales</taxon>
        <taxon>Desulfobulbaceae</taxon>
        <taxon>Candidatus Electronema</taxon>
    </lineage>
</organism>
<dbReference type="Gene3D" id="1.10.150.20">
    <property type="entry name" value="5' to 3' exonuclease, C-terminal subdomain"/>
    <property type="match status" value="1"/>
</dbReference>
<dbReference type="InterPro" id="IPR003593">
    <property type="entry name" value="AAA+_ATPase"/>
</dbReference>
<dbReference type="Gene3D" id="3.40.50.300">
    <property type="entry name" value="P-loop containing nucleotide triphosphate hydrolases"/>
    <property type="match status" value="2"/>
</dbReference>
<dbReference type="GO" id="GO:0009338">
    <property type="term" value="C:exodeoxyribonuclease V complex"/>
    <property type="evidence" value="ECO:0007669"/>
    <property type="project" value="TreeGrafter"/>
</dbReference>
<dbReference type="EMBL" id="NQJD01000070">
    <property type="protein sequence ID" value="TAA73692.1"/>
    <property type="molecule type" value="Genomic_DNA"/>
</dbReference>
<dbReference type="InterPro" id="IPR029493">
    <property type="entry name" value="RecD2-like_HHH"/>
</dbReference>
<feature type="domain" description="AAA+ ATPase" evidence="3">
    <location>
        <begin position="352"/>
        <end position="491"/>
    </location>
</feature>
<dbReference type="PANTHER" id="PTHR43788">
    <property type="entry name" value="DNA2/NAM7 HELICASE FAMILY MEMBER"/>
    <property type="match status" value="1"/>
</dbReference>
<dbReference type="SUPFAM" id="SSF47781">
    <property type="entry name" value="RuvA domain 2-like"/>
    <property type="match status" value="1"/>
</dbReference>
<evidence type="ECO:0000313" key="4">
    <source>
        <dbReference type="EMBL" id="TAA73692.1"/>
    </source>
</evidence>
<dbReference type="SUPFAM" id="SSF52540">
    <property type="entry name" value="P-loop containing nucleoside triphosphate hydrolases"/>
    <property type="match status" value="2"/>
</dbReference>
<dbReference type="Pfam" id="PF13538">
    <property type="entry name" value="UvrD_C_2"/>
    <property type="match status" value="1"/>
</dbReference>
<dbReference type="PANTHER" id="PTHR43788:SF6">
    <property type="entry name" value="DNA HELICASE B"/>
    <property type="match status" value="1"/>
</dbReference>
<dbReference type="CDD" id="cd18809">
    <property type="entry name" value="SF1_C_RecD"/>
    <property type="match status" value="1"/>
</dbReference>
<dbReference type="InterPro" id="IPR006345">
    <property type="entry name" value="RecD2"/>
</dbReference>
<sequence>MLPPLPFSQLPPETLSGVVERITYHNPENGWAVLRVNPFDARGGTATVVVHQLRVFAGATMQFSGEWIVHPRFGRQFKADKATELKPASAGALEKYLGSGLIKGIGPKTAHKIVSHFGKDTLDVFEERIERLTDVPGIADKKLAMISAAWTEHRAIRDVMLFLQTHGISTLFAVRIYKQYGDESIAAVSANPYRLAEDLYGIGFFTADKVALSIGFGQDSPLRITAAIRHVLNASREQGHCWLTQAQIDKQVSELLQLSLADRIALFLHEMEQQDKLCVRLLVTRKGREPERCYYSKSLYYDEQYVAERLRQMVRPLLHDAERIADWLRRFGGKSGIQLSEEQAAAVQTIACCQFAILTGGPGCGKTTTTRVLVALLRAMGRSVLLAAPTGRAAQRMSEVIGLEAKTIHRLLEWQGGGFKRNQENPLRTDVLIVDECSMLDISLTASLLKAVADETEVVFIGDADQLPSVGAGNVLRDLIGSGHIPVCTLNTVFRQASQSRIITFAHQINHGETPRIGSPFKQPDLWKQSDCLFLDSDEATQEQLHFIGKVRQHFKTVEEREQAGAEDPFSFETDALSSSYQRFALPEQFQHVDLHTLTVAEGPAEELTAVAKKVHPWSSLYYGMTAADTVRRLCTEWIPKYYGAGCEIQVLSPMNRGSLGTGSLNKMLQEAVNPAQEGKAEIRLGERLFRVGDRVIHLRNNYDLGVFNGDIGRITGVDNANMTLRVCFSPDQREVEYQREQLTELDLAYAITIHKSQGSEFEAVILPVLTQHFRMLFRNLIYTGLTRARKLAVFVGTRKALTMAVGNKDTGLRQTALRELVGGE</sequence>
<dbReference type="InterPro" id="IPR027417">
    <property type="entry name" value="P-loop_NTPase"/>
</dbReference>
<dbReference type="HAMAP" id="MF_01488">
    <property type="entry name" value="RecD2"/>
    <property type="match status" value="1"/>
</dbReference>
<dbReference type="InterPro" id="IPR041451">
    <property type="entry name" value="RecD2_SH13"/>
</dbReference>
<dbReference type="Pfam" id="PF23139">
    <property type="entry name" value="OB_YrrC"/>
    <property type="match status" value="1"/>
</dbReference>
<dbReference type="SMART" id="SM00382">
    <property type="entry name" value="AAA"/>
    <property type="match status" value="1"/>
</dbReference>
<dbReference type="InterPro" id="IPR027785">
    <property type="entry name" value="UvrD-like_helicase_C"/>
</dbReference>
<dbReference type="EC" id="3.1.11.5" evidence="4"/>
<dbReference type="GO" id="GO:0008854">
    <property type="term" value="F:exodeoxyribonuclease V activity"/>
    <property type="evidence" value="ECO:0007669"/>
    <property type="project" value="UniProtKB-EC"/>
</dbReference>
<dbReference type="InterPro" id="IPR050534">
    <property type="entry name" value="Coronavir_polyprotein_1ab"/>
</dbReference>